<reference evidence="1 2" key="1">
    <citation type="journal article" date="2019" name="Sci. Rep.">
        <title>Orb-weaving spider Araneus ventricosus genome elucidates the spidroin gene catalogue.</title>
        <authorList>
            <person name="Kono N."/>
            <person name="Nakamura H."/>
            <person name="Ohtoshi R."/>
            <person name="Moran D.A.P."/>
            <person name="Shinohara A."/>
            <person name="Yoshida Y."/>
            <person name="Fujiwara M."/>
            <person name="Mori M."/>
            <person name="Tomita M."/>
            <person name="Arakawa K."/>
        </authorList>
    </citation>
    <scope>NUCLEOTIDE SEQUENCE [LARGE SCALE GENOMIC DNA]</scope>
</reference>
<comment type="caution">
    <text evidence="1">The sequence shown here is derived from an EMBL/GenBank/DDBJ whole genome shotgun (WGS) entry which is preliminary data.</text>
</comment>
<keyword evidence="2" id="KW-1185">Reference proteome</keyword>
<proteinExistence type="predicted"/>
<name>A0A4Y2LAV0_ARAVE</name>
<evidence type="ECO:0000313" key="1">
    <source>
        <dbReference type="EMBL" id="GBN11805.1"/>
    </source>
</evidence>
<sequence length="108" mass="11928">MSASLVHVKSRWGQMSSCCCGAEVWRGGCQLRYRPHHLTAVQNYKVVCSGSPGALVEHIPIHRPKQWPLTCMSLGNPGQSLVSCLSSALYEGQEEVFIDWTTILLCPI</sequence>
<dbReference type="EMBL" id="BGPR01005611">
    <property type="protein sequence ID" value="GBN11805.1"/>
    <property type="molecule type" value="Genomic_DNA"/>
</dbReference>
<dbReference type="Proteomes" id="UP000499080">
    <property type="component" value="Unassembled WGS sequence"/>
</dbReference>
<evidence type="ECO:0000313" key="2">
    <source>
        <dbReference type="Proteomes" id="UP000499080"/>
    </source>
</evidence>
<accession>A0A4Y2LAV0</accession>
<organism evidence="1 2">
    <name type="scientific">Araneus ventricosus</name>
    <name type="common">Orbweaver spider</name>
    <name type="synonym">Epeira ventricosa</name>
    <dbReference type="NCBI Taxonomy" id="182803"/>
    <lineage>
        <taxon>Eukaryota</taxon>
        <taxon>Metazoa</taxon>
        <taxon>Ecdysozoa</taxon>
        <taxon>Arthropoda</taxon>
        <taxon>Chelicerata</taxon>
        <taxon>Arachnida</taxon>
        <taxon>Araneae</taxon>
        <taxon>Araneomorphae</taxon>
        <taxon>Entelegynae</taxon>
        <taxon>Araneoidea</taxon>
        <taxon>Araneidae</taxon>
        <taxon>Araneus</taxon>
    </lineage>
</organism>
<gene>
    <name evidence="1" type="ORF">AVEN_47113_1</name>
</gene>
<dbReference type="AlphaFoldDB" id="A0A4Y2LAV0"/>
<protein>
    <submittedName>
        <fullName evidence="1">Uncharacterized protein</fullName>
    </submittedName>
</protein>